<keyword evidence="3" id="KW-0808">Transferase</keyword>
<dbReference type="InterPro" id="IPR001296">
    <property type="entry name" value="Glyco_trans_1"/>
</dbReference>
<dbReference type="Gene3D" id="3.40.50.2000">
    <property type="entry name" value="Glycogen Phosphorylase B"/>
    <property type="match status" value="2"/>
</dbReference>
<proteinExistence type="predicted"/>
<reference evidence="3 4" key="1">
    <citation type="submission" date="2019-09" db="EMBL/GenBank/DDBJ databases">
        <title>Isolation and complete genome sequencing of Methylocystis species.</title>
        <authorList>
            <person name="Rumah B.L."/>
            <person name="Stead C.E."/>
            <person name="Stevens B.C."/>
            <person name="Minton N.P."/>
            <person name="Grosse-Honebrink A."/>
            <person name="Zhang Y."/>
        </authorList>
    </citation>
    <scope>NUCLEOTIDE SEQUENCE [LARGE SCALE GENOMIC DNA]</scope>
    <source>
        <strain evidence="3 4">BRCS2</strain>
    </source>
</reference>
<dbReference type="AlphaFoldDB" id="A0A6B8M2W1"/>
<evidence type="ECO:0000259" key="2">
    <source>
        <dbReference type="Pfam" id="PF13439"/>
    </source>
</evidence>
<keyword evidence="4" id="KW-1185">Reference proteome</keyword>
<accession>A0A6B8M2W1</accession>
<evidence type="ECO:0000313" key="3">
    <source>
        <dbReference type="EMBL" id="QGM99227.1"/>
    </source>
</evidence>
<dbReference type="SUPFAM" id="SSF53756">
    <property type="entry name" value="UDP-Glycosyltransferase/glycogen phosphorylase"/>
    <property type="match status" value="1"/>
</dbReference>
<dbReference type="RefSeq" id="WP_016918945.1">
    <property type="nucleotide sequence ID" value="NZ_CP044331.1"/>
</dbReference>
<dbReference type="Proteomes" id="UP000422569">
    <property type="component" value="Chromosome"/>
</dbReference>
<dbReference type="GO" id="GO:0016758">
    <property type="term" value="F:hexosyltransferase activity"/>
    <property type="evidence" value="ECO:0007669"/>
    <property type="project" value="TreeGrafter"/>
</dbReference>
<dbReference type="InterPro" id="IPR050194">
    <property type="entry name" value="Glycosyltransferase_grp1"/>
</dbReference>
<evidence type="ECO:0000313" key="4">
    <source>
        <dbReference type="Proteomes" id="UP000422569"/>
    </source>
</evidence>
<gene>
    <name evidence="3" type="ORF">F7D14_18225</name>
</gene>
<evidence type="ECO:0000259" key="1">
    <source>
        <dbReference type="Pfam" id="PF00534"/>
    </source>
</evidence>
<dbReference type="InterPro" id="IPR028098">
    <property type="entry name" value="Glyco_trans_4-like_N"/>
</dbReference>
<protein>
    <submittedName>
        <fullName evidence="3">Glycosyltransferase</fullName>
    </submittedName>
</protein>
<feature type="domain" description="Glycosyltransferase subfamily 4-like N-terminal" evidence="2">
    <location>
        <begin position="17"/>
        <end position="174"/>
    </location>
</feature>
<dbReference type="PANTHER" id="PTHR45947:SF3">
    <property type="entry name" value="SULFOQUINOVOSYL TRANSFERASE SQD2"/>
    <property type="match status" value="1"/>
</dbReference>
<dbReference type="PANTHER" id="PTHR45947">
    <property type="entry name" value="SULFOQUINOVOSYL TRANSFERASE SQD2"/>
    <property type="match status" value="1"/>
</dbReference>
<name>A0A6B8M2W1_9HYPH</name>
<feature type="domain" description="Glycosyl transferase family 1" evidence="1">
    <location>
        <begin position="181"/>
        <end position="345"/>
    </location>
</feature>
<dbReference type="EMBL" id="CP044331">
    <property type="protein sequence ID" value="QGM99227.1"/>
    <property type="molecule type" value="Genomic_DNA"/>
</dbReference>
<dbReference type="Pfam" id="PF00534">
    <property type="entry name" value="Glycos_transf_1"/>
    <property type="match status" value="1"/>
</dbReference>
<organism evidence="3 4">
    <name type="scientific">Methylocystis parvus</name>
    <dbReference type="NCBI Taxonomy" id="134"/>
    <lineage>
        <taxon>Bacteria</taxon>
        <taxon>Pseudomonadati</taxon>
        <taxon>Pseudomonadota</taxon>
        <taxon>Alphaproteobacteria</taxon>
        <taxon>Hyphomicrobiales</taxon>
        <taxon>Methylocystaceae</taxon>
        <taxon>Methylocystis</taxon>
    </lineage>
</organism>
<dbReference type="KEGG" id="mpar:F7D14_18225"/>
<dbReference type="Pfam" id="PF13439">
    <property type="entry name" value="Glyco_transf_4"/>
    <property type="match status" value="1"/>
</dbReference>
<sequence>MKKRRKRILFFLPGLDVGGAERHAVVLRQAFSNMGFETRLVVFGRRRPSALLGHPGAEGALFLGLKGMSDLFGWPRIWNALQGFRPDVIVAVNQTPLIVSAAMHLLLSGRPKLACVFHTTEMQPFESRLQNAFKFAVRHADCLIYVGENQRKAWAARGVVARRESVIANGVDLRQFCGLGREEAKSRLGIAKGDLVIGHVGAFRVEKNQIELIEAIARVRGRGVAIKALLVGDGPTRSLVESRVRALGLGAEVIFAGEQYDVSPFVAACDIGALCSTIETFPLSALEFLASGVPMIASNVGGAPEIVRDGENGRLYPSGDIEGFACAVQDLAEMGRRKALASRARASVSHLSQDAMVARYRDLVRDLLVGCEAW</sequence>